<gene>
    <name evidence="1" type="ORF">Patl1_07050</name>
</gene>
<keyword evidence="2" id="KW-1185">Reference proteome</keyword>
<organism evidence="1 2">
    <name type="scientific">Pistacia atlantica</name>
    <dbReference type="NCBI Taxonomy" id="434234"/>
    <lineage>
        <taxon>Eukaryota</taxon>
        <taxon>Viridiplantae</taxon>
        <taxon>Streptophyta</taxon>
        <taxon>Embryophyta</taxon>
        <taxon>Tracheophyta</taxon>
        <taxon>Spermatophyta</taxon>
        <taxon>Magnoliopsida</taxon>
        <taxon>eudicotyledons</taxon>
        <taxon>Gunneridae</taxon>
        <taxon>Pentapetalae</taxon>
        <taxon>rosids</taxon>
        <taxon>malvids</taxon>
        <taxon>Sapindales</taxon>
        <taxon>Anacardiaceae</taxon>
        <taxon>Pistacia</taxon>
    </lineage>
</organism>
<dbReference type="EMBL" id="CM047906">
    <property type="protein sequence ID" value="KAJ0087501.1"/>
    <property type="molecule type" value="Genomic_DNA"/>
</dbReference>
<reference evidence="2" key="1">
    <citation type="journal article" date="2023" name="G3 (Bethesda)">
        <title>Genome assembly and association tests identify interacting loci associated with vigor, precocity, and sex in interspecific pistachio rootstocks.</title>
        <authorList>
            <person name="Palmer W."/>
            <person name="Jacygrad E."/>
            <person name="Sagayaradj S."/>
            <person name="Cavanaugh K."/>
            <person name="Han R."/>
            <person name="Bertier L."/>
            <person name="Beede B."/>
            <person name="Kafkas S."/>
            <person name="Golino D."/>
            <person name="Preece J."/>
            <person name="Michelmore R."/>
        </authorList>
    </citation>
    <scope>NUCLEOTIDE SEQUENCE [LARGE SCALE GENOMIC DNA]</scope>
</reference>
<evidence type="ECO:0000313" key="2">
    <source>
        <dbReference type="Proteomes" id="UP001164250"/>
    </source>
</evidence>
<proteinExistence type="predicted"/>
<name>A0ACC1ALC1_9ROSI</name>
<accession>A0ACC1ALC1</accession>
<comment type="caution">
    <text evidence="1">The sequence shown here is derived from an EMBL/GenBank/DDBJ whole genome shotgun (WGS) entry which is preliminary data.</text>
</comment>
<protein>
    <submittedName>
        <fullName evidence="1">Uncharacterized protein</fullName>
    </submittedName>
</protein>
<dbReference type="Proteomes" id="UP001164250">
    <property type="component" value="Chromosome 10"/>
</dbReference>
<sequence>MTLLQLDNLQFIWHNQLYGDFFSKLKEVRVKFCEKLMTIVASNSTQGLLTFHSLESLHVENCWNMKSLFPVSIATGLLQLKELKMFSCGLEKIVAKEEADKTPRFLFPQLTFLQLDNLPQLKHFYLGLHTIEWPRLKQLLVDNCGKTKVYASDGESKPALNSFKKV</sequence>
<evidence type="ECO:0000313" key="1">
    <source>
        <dbReference type="EMBL" id="KAJ0087501.1"/>
    </source>
</evidence>